<keyword evidence="2" id="KW-1185">Reference proteome</keyword>
<dbReference type="EMBL" id="FOZZ01000011">
    <property type="protein sequence ID" value="SFT09476.1"/>
    <property type="molecule type" value="Genomic_DNA"/>
</dbReference>
<proteinExistence type="predicted"/>
<evidence type="ECO:0000313" key="2">
    <source>
        <dbReference type="Proteomes" id="UP000198785"/>
    </source>
</evidence>
<dbReference type="STRING" id="683125.SAMN05660206_111120"/>
<gene>
    <name evidence="1" type="ORF">SAMN05660206_111120</name>
</gene>
<protein>
    <submittedName>
        <fullName evidence="1">Uncharacterized protein</fullName>
    </submittedName>
</protein>
<reference evidence="1 2" key="1">
    <citation type="submission" date="2016-10" db="EMBL/GenBank/DDBJ databases">
        <authorList>
            <person name="de Groot N.N."/>
        </authorList>
    </citation>
    <scope>NUCLEOTIDE SEQUENCE [LARGE SCALE GENOMIC DNA]</scope>
    <source>
        <strain evidence="1 2">DSM 22789</strain>
    </source>
</reference>
<accession>A0A1I6V751</accession>
<evidence type="ECO:0000313" key="1">
    <source>
        <dbReference type="EMBL" id="SFT09476.1"/>
    </source>
</evidence>
<sequence length="99" mass="11823">MNIKKKIRIEDKLDHAWYIAYNSMTHRVTGDENDDEEMLKQANYRLQQIDREEWFPEARLIIHERPYMDTHQLAEAAAKKFINKVMDTNHLKVHLGGDT</sequence>
<organism evidence="1 2">
    <name type="scientific">Sphingobacterium wenxiniae</name>
    <dbReference type="NCBI Taxonomy" id="683125"/>
    <lineage>
        <taxon>Bacteria</taxon>
        <taxon>Pseudomonadati</taxon>
        <taxon>Bacteroidota</taxon>
        <taxon>Sphingobacteriia</taxon>
        <taxon>Sphingobacteriales</taxon>
        <taxon>Sphingobacteriaceae</taxon>
        <taxon>Sphingobacterium</taxon>
    </lineage>
</organism>
<dbReference type="AlphaFoldDB" id="A0A1I6V751"/>
<dbReference type="Proteomes" id="UP000198785">
    <property type="component" value="Unassembled WGS sequence"/>
</dbReference>
<name>A0A1I6V751_9SPHI</name>